<evidence type="ECO:0000313" key="7">
    <source>
        <dbReference type="Proteomes" id="UP000011686"/>
    </source>
</evidence>
<keyword evidence="7" id="KW-1185">Reference proteome</keyword>
<dbReference type="PATRIC" id="fig|1208918.3.peg.586"/>
<dbReference type="PROSITE" id="PS01152">
    <property type="entry name" value="HESB"/>
    <property type="match status" value="1"/>
</dbReference>
<dbReference type="NCBIfam" id="TIGR00049">
    <property type="entry name" value="iron-sulfur cluster assembly accessory protein"/>
    <property type="match status" value="1"/>
</dbReference>
<dbReference type="GO" id="GO:0051537">
    <property type="term" value="F:2 iron, 2 sulfur cluster binding"/>
    <property type="evidence" value="ECO:0007669"/>
    <property type="project" value="TreeGrafter"/>
</dbReference>
<dbReference type="HAMAP" id="MF_01380">
    <property type="entry name" value="Fe_S_insert_ErpA"/>
    <property type="match status" value="1"/>
</dbReference>
<dbReference type="HOGENOM" id="CLU_069054_5_3_4"/>
<comment type="subunit">
    <text evidence="4">Homodimer.</text>
</comment>
<organism evidence="6 7">
    <name type="scientific">Candidatus Kinetoplastidibacterium crithidiae TCC036E</name>
    <dbReference type="NCBI Taxonomy" id="1208918"/>
    <lineage>
        <taxon>Bacteria</taxon>
        <taxon>Pseudomonadati</taxon>
        <taxon>Pseudomonadota</taxon>
        <taxon>Betaproteobacteria</taxon>
        <taxon>Candidatus Kinetoplastidibacterium</taxon>
    </lineage>
</organism>
<proteinExistence type="inferred from homology"/>
<dbReference type="STRING" id="1208918.CDEE_0034"/>
<feature type="binding site" evidence="4">
    <location>
        <position position="106"/>
    </location>
    <ligand>
        <name>iron-sulfur cluster</name>
        <dbReference type="ChEBI" id="CHEBI:30408"/>
    </ligand>
</feature>
<dbReference type="PANTHER" id="PTHR43011:SF1">
    <property type="entry name" value="IRON-SULFUR CLUSTER ASSEMBLY 2 HOMOLOG, MITOCHONDRIAL"/>
    <property type="match status" value="1"/>
</dbReference>
<dbReference type="InterPro" id="IPR035903">
    <property type="entry name" value="HesB-like_dom_sf"/>
</dbReference>
<evidence type="ECO:0000313" key="6">
    <source>
        <dbReference type="EMBL" id="AGF47886.1"/>
    </source>
</evidence>
<dbReference type="InterPro" id="IPR000361">
    <property type="entry name" value="ATAP_core_dom"/>
</dbReference>
<comment type="similarity">
    <text evidence="4">Belongs to the HesB/IscA family.</text>
</comment>
<name>M1LUW1_9PROT</name>
<feature type="binding site" evidence="4">
    <location>
        <position position="42"/>
    </location>
    <ligand>
        <name>iron-sulfur cluster</name>
        <dbReference type="ChEBI" id="CHEBI:30408"/>
    </ligand>
</feature>
<gene>
    <name evidence="4" type="primary">erpA</name>
    <name evidence="6" type="ORF">CDEE_0034</name>
</gene>
<evidence type="ECO:0000256" key="2">
    <source>
        <dbReference type="ARBA" id="ARBA00023004"/>
    </source>
</evidence>
<dbReference type="NCBIfam" id="NF010147">
    <property type="entry name" value="PRK13623.1"/>
    <property type="match status" value="1"/>
</dbReference>
<dbReference type="SUPFAM" id="SSF89360">
    <property type="entry name" value="HesB-like domain"/>
    <property type="match status" value="1"/>
</dbReference>
<dbReference type="InterPro" id="IPR017870">
    <property type="entry name" value="FeS_cluster_insertion_CS"/>
</dbReference>
<dbReference type="InterPro" id="IPR016092">
    <property type="entry name" value="ATAP"/>
</dbReference>
<comment type="function">
    <text evidence="4">Required for insertion of 4Fe-4S clusters.</text>
</comment>
<dbReference type="FunFam" id="2.60.300.12:FF:000002">
    <property type="entry name" value="Iron-sulfur cluster insertion protein ErpA"/>
    <property type="match status" value="1"/>
</dbReference>
<dbReference type="eggNOG" id="COG0316">
    <property type="taxonomic scope" value="Bacteria"/>
</dbReference>
<evidence type="ECO:0000256" key="1">
    <source>
        <dbReference type="ARBA" id="ARBA00022723"/>
    </source>
</evidence>
<dbReference type="AlphaFoldDB" id="M1LUW1"/>
<protein>
    <recommendedName>
        <fullName evidence="4">Putative iron-sulfur cluster insertion protein ErpA</fullName>
    </recommendedName>
</protein>
<dbReference type="Proteomes" id="UP000011686">
    <property type="component" value="Chromosome"/>
</dbReference>
<dbReference type="Pfam" id="PF01521">
    <property type="entry name" value="Fe-S_biosyn"/>
    <property type="match status" value="1"/>
</dbReference>
<evidence type="ECO:0000256" key="3">
    <source>
        <dbReference type="ARBA" id="ARBA00023014"/>
    </source>
</evidence>
<dbReference type="EMBL" id="CP003804">
    <property type="protein sequence ID" value="AGF47886.1"/>
    <property type="molecule type" value="Genomic_DNA"/>
</dbReference>
<accession>M1LUW1</accession>
<dbReference type="InterPro" id="IPR023063">
    <property type="entry name" value="ErpA_proteobact"/>
</dbReference>
<dbReference type="GO" id="GO:0016226">
    <property type="term" value="P:iron-sulfur cluster assembly"/>
    <property type="evidence" value="ECO:0007669"/>
    <property type="project" value="UniProtKB-UniRule"/>
</dbReference>
<dbReference type="GO" id="GO:0051539">
    <property type="term" value="F:4 iron, 4 sulfur cluster binding"/>
    <property type="evidence" value="ECO:0007669"/>
    <property type="project" value="TreeGrafter"/>
</dbReference>
<reference evidence="6 7" key="1">
    <citation type="journal article" date="2013" name="Genome Biol. Evol.">
        <title>Genome evolution and phylogenomic analysis of candidatus kinetoplastibacterium, the betaproteobacterial endosymbionts of strigomonas and angomonas.</title>
        <authorList>
            <person name="Alves J.M."/>
            <person name="Serrano M.G."/>
            <person name="Maia da Silva F."/>
            <person name="Voegtly L.J."/>
            <person name="Matveyev A.V."/>
            <person name="Teixeira M.M."/>
            <person name="Camargo E.P."/>
            <person name="Buck G.A."/>
        </authorList>
    </citation>
    <scope>NUCLEOTIDE SEQUENCE [LARGE SCALE GENOMIC DNA]</scope>
    <source>
        <strain evidence="6 7">TCC036E</strain>
    </source>
</reference>
<comment type="cofactor">
    <cofactor evidence="4">
        <name>iron-sulfur cluster</name>
        <dbReference type="ChEBI" id="CHEBI:30408"/>
    </cofactor>
    <text evidence="4">Binds 1 iron-sulfur cluster per subunit.</text>
</comment>
<dbReference type="PANTHER" id="PTHR43011">
    <property type="entry name" value="IRON-SULFUR CLUSTER ASSEMBLY 2 HOMOLOG, MITOCHONDRIAL"/>
    <property type="match status" value="1"/>
</dbReference>
<dbReference type="Gene3D" id="2.60.300.12">
    <property type="entry name" value="HesB-like domain"/>
    <property type="match status" value="1"/>
</dbReference>
<feature type="binding site" evidence="4">
    <location>
        <position position="108"/>
    </location>
    <ligand>
        <name>iron-sulfur cluster</name>
        <dbReference type="ChEBI" id="CHEBI:30408"/>
    </ligand>
</feature>
<feature type="domain" description="Core" evidence="5">
    <location>
        <begin position="8"/>
        <end position="109"/>
    </location>
</feature>
<evidence type="ECO:0000256" key="4">
    <source>
        <dbReference type="HAMAP-Rule" id="MF_01380"/>
    </source>
</evidence>
<keyword evidence="3 4" id="KW-0411">Iron-sulfur</keyword>
<keyword evidence="2 4" id="KW-0408">Iron</keyword>
<sequence length="114" mass="12531">MNLSCDSELIFTESAVSKVKGLLIEENNPNLNLRVFVQGGGCSGFQYGFAFDEDINEDDIVVTKKDIKLVVDEMSFQYLKGAEIDYREDIEGAQFVINNPNAVTTCGCGSSFSI</sequence>
<evidence type="ECO:0000259" key="5">
    <source>
        <dbReference type="Pfam" id="PF01521"/>
    </source>
</evidence>
<keyword evidence="1 4" id="KW-0479">Metal-binding</keyword>
<dbReference type="KEGG" id="kct:CDEE_0034"/>
<dbReference type="GO" id="GO:0005506">
    <property type="term" value="F:iron ion binding"/>
    <property type="evidence" value="ECO:0007669"/>
    <property type="project" value="UniProtKB-UniRule"/>
</dbReference>
<dbReference type="GO" id="GO:0005829">
    <property type="term" value="C:cytosol"/>
    <property type="evidence" value="ECO:0007669"/>
    <property type="project" value="TreeGrafter"/>
</dbReference>